<name>X1CND0_9ZZZZ</name>
<sequence>MPTLRLEASLAAGTSDANILAGSKFEILPFPAVVRIFGTQTGADVGTLTMDFTMGNQIEIDGAAIPTEAAGIGPYDNQHGLGGGVSARHDRLQLKLMNADGSNAALYRVKVDIRPI</sequence>
<organism evidence="1">
    <name type="scientific">marine sediment metagenome</name>
    <dbReference type="NCBI Taxonomy" id="412755"/>
    <lineage>
        <taxon>unclassified sequences</taxon>
        <taxon>metagenomes</taxon>
        <taxon>ecological metagenomes</taxon>
    </lineage>
</organism>
<dbReference type="EMBL" id="BART01030970">
    <property type="protein sequence ID" value="GAH09287.1"/>
    <property type="molecule type" value="Genomic_DNA"/>
</dbReference>
<proteinExistence type="predicted"/>
<dbReference type="AlphaFoldDB" id="X1CND0"/>
<comment type="caution">
    <text evidence="1">The sequence shown here is derived from an EMBL/GenBank/DDBJ whole genome shotgun (WGS) entry which is preliminary data.</text>
</comment>
<reference evidence="1" key="1">
    <citation type="journal article" date="2014" name="Front. Microbiol.">
        <title>High frequency of phylogenetically diverse reductive dehalogenase-homologous genes in deep subseafloor sedimentary metagenomes.</title>
        <authorList>
            <person name="Kawai M."/>
            <person name="Futagami T."/>
            <person name="Toyoda A."/>
            <person name="Takaki Y."/>
            <person name="Nishi S."/>
            <person name="Hori S."/>
            <person name="Arai W."/>
            <person name="Tsubouchi T."/>
            <person name="Morono Y."/>
            <person name="Uchiyama I."/>
            <person name="Ito T."/>
            <person name="Fujiyama A."/>
            <person name="Inagaki F."/>
            <person name="Takami H."/>
        </authorList>
    </citation>
    <scope>NUCLEOTIDE SEQUENCE</scope>
    <source>
        <strain evidence="1">Expedition CK06-06</strain>
    </source>
</reference>
<evidence type="ECO:0000313" key="1">
    <source>
        <dbReference type="EMBL" id="GAH09287.1"/>
    </source>
</evidence>
<protein>
    <submittedName>
        <fullName evidence="1">Uncharacterized protein</fullName>
    </submittedName>
</protein>
<accession>X1CND0</accession>
<gene>
    <name evidence="1" type="ORF">S01H4_53916</name>
</gene>